<feature type="compositionally biased region" description="Polar residues" evidence="1">
    <location>
        <begin position="147"/>
        <end position="157"/>
    </location>
</feature>
<feature type="compositionally biased region" description="Low complexity" evidence="1">
    <location>
        <begin position="251"/>
        <end position="262"/>
    </location>
</feature>
<protein>
    <submittedName>
        <fullName evidence="2">Uncharacterized protein</fullName>
    </submittedName>
</protein>
<dbReference type="AlphaFoldDB" id="A0A5N6ZEG1"/>
<feature type="compositionally biased region" description="Basic and acidic residues" evidence="1">
    <location>
        <begin position="289"/>
        <end position="305"/>
    </location>
</feature>
<organism evidence="2 3">
    <name type="scientific">Aspergillus coremiiformis</name>
    <dbReference type="NCBI Taxonomy" id="138285"/>
    <lineage>
        <taxon>Eukaryota</taxon>
        <taxon>Fungi</taxon>
        <taxon>Dikarya</taxon>
        <taxon>Ascomycota</taxon>
        <taxon>Pezizomycotina</taxon>
        <taxon>Eurotiomycetes</taxon>
        <taxon>Eurotiomycetidae</taxon>
        <taxon>Eurotiales</taxon>
        <taxon>Aspergillaceae</taxon>
        <taxon>Aspergillus</taxon>
        <taxon>Aspergillus subgen. Circumdati</taxon>
    </lineage>
</organism>
<evidence type="ECO:0000313" key="3">
    <source>
        <dbReference type="Proteomes" id="UP000327118"/>
    </source>
</evidence>
<reference evidence="3" key="1">
    <citation type="submission" date="2019-04" db="EMBL/GenBank/DDBJ databases">
        <title>Friends and foes A comparative genomics studyof 23 Aspergillus species from section Flavi.</title>
        <authorList>
            <consortium name="DOE Joint Genome Institute"/>
            <person name="Kjaerbolling I."/>
            <person name="Vesth T."/>
            <person name="Frisvad J.C."/>
            <person name="Nybo J.L."/>
            <person name="Theobald S."/>
            <person name="Kildgaard S."/>
            <person name="Isbrandt T."/>
            <person name="Kuo A."/>
            <person name="Sato A."/>
            <person name="Lyhne E.K."/>
            <person name="Kogle M.E."/>
            <person name="Wiebenga A."/>
            <person name="Kun R.S."/>
            <person name="Lubbers R.J."/>
            <person name="Makela M.R."/>
            <person name="Barry K."/>
            <person name="Chovatia M."/>
            <person name="Clum A."/>
            <person name="Daum C."/>
            <person name="Haridas S."/>
            <person name="He G."/>
            <person name="LaButti K."/>
            <person name="Lipzen A."/>
            <person name="Mondo S."/>
            <person name="Riley R."/>
            <person name="Salamov A."/>
            <person name="Simmons B.A."/>
            <person name="Magnuson J.K."/>
            <person name="Henrissat B."/>
            <person name="Mortensen U.H."/>
            <person name="Larsen T.O."/>
            <person name="Devries R.P."/>
            <person name="Grigoriev I.V."/>
            <person name="Machida M."/>
            <person name="Baker S.E."/>
            <person name="Andersen M.R."/>
        </authorList>
    </citation>
    <scope>NUCLEOTIDE SEQUENCE [LARGE SCALE GENOMIC DNA]</scope>
    <source>
        <strain evidence="3">CBS 553.77</strain>
    </source>
</reference>
<dbReference type="EMBL" id="ML739058">
    <property type="protein sequence ID" value="KAE8355159.1"/>
    <property type="molecule type" value="Genomic_DNA"/>
</dbReference>
<feature type="compositionally biased region" description="Polar residues" evidence="1">
    <location>
        <begin position="468"/>
        <end position="498"/>
    </location>
</feature>
<gene>
    <name evidence="2" type="ORF">BDV28DRAFT_129610</name>
</gene>
<feature type="region of interest" description="Disordered" evidence="1">
    <location>
        <begin position="706"/>
        <end position="742"/>
    </location>
</feature>
<evidence type="ECO:0000313" key="2">
    <source>
        <dbReference type="EMBL" id="KAE8355159.1"/>
    </source>
</evidence>
<feature type="compositionally biased region" description="Polar residues" evidence="1">
    <location>
        <begin position="391"/>
        <end position="400"/>
    </location>
</feature>
<feature type="compositionally biased region" description="Polar residues" evidence="1">
    <location>
        <begin position="77"/>
        <end position="87"/>
    </location>
</feature>
<evidence type="ECO:0000256" key="1">
    <source>
        <dbReference type="SAM" id="MobiDB-lite"/>
    </source>
</evidence>
<feature type="compositionally biased region" description="Polar residues" evidence="1">
    <location>
        <begin position="346"/>
        <end position="362"/>
    </location>
</feature>
<feature type="compositionally biased region" description="Basic and acidic residues" evidence="1">
    <location>
        <begin position="402"/>
        <end position="415"/>
    </location>
</feature>
<keyword evidence="3" id="KW-1185">Reference proteome</keyword>
<dbReference type="OrthoDB" id="5151921at2759"/>
<feature type="compositionally biased region" description="Polar residues" evidence="1">
    <location>
        <begin position="508"/>
        <end position="518"/>
    </location>
</feature>
<feature type="compositionally biased region" description="Low complexity" evidence="1">
    <location>
        <begin position="212"/>
        <end position="229"/>
    </location>
</feature>
<accession>A0A5N6ZEG1</accession>
<sequence length="781" mass="84563">MARPFQNPYEPMNSPGAGNPLSPYPRGETPISFKTNVNRSKTKRWVEAKKISYDGNDWGDDEFDEYDDDDPTPPVTQPQILNQSTGDLPSLASRNPPKPWVLGMDRSRSMDQVTTLSAAGSVDRSATDPDLTAPARPADIYSRLREQTTGPASSSLPSIEPVPMTSPSGQEASRKQPDGQSVPHRTRNDIPVIGLPDIKRRSGFGADLVTTPPADAQKDQPQQQEAQLQHNPSLGFRSVVHQAFDAPETPSTSIDSITRSDSNGTSVISPIIPHFGTNEKTPTIEEEPERSSPPRDFKPGHRRDLSVPSPDNSPLRRPIIANNDAFAPGSLVEMSMGAPSDLPQGHLTSPHQQSSVQPTSTIVEDRPAPLKLGGSMSPVPGENSIPVIVSAMSTENSPQDTENDRLRKEIIRSLSRENTPSEEPDPQEGTRPQTSQQDGPIPSEYEWYWNDAAGASPQEESTPVLGHNPTQNDSEALYSSSPLQVSSPALNADPQQETPKIKRRFSWESASSEGQPAPSTDGPDVQSPPVVPIPVQFLVFDERSALPESDNVAEQIETYEEGERDLGPEKPKLTIIPPSIADDNSIISDRVLPEVVNAQTVGDAYSSAAADQDKAAPKQLPSIESGLLGFRDILEMKASDDRVRAFNKTRDQFVTIDTGLNNWLRVTSHAHPEYADVVQRSLKQTSEEPKPPMSRGKFSKLSSLGNLVSSHQDGSSSGPGHVRRSSAPLGSMMNKQHVEQRGKDFLHTAGVFGGKAGEAAKGLFAKGKSKFKGGGSDKVEP</sequence>
<feature type="compositionally biased region" description="Acidic residues" evidence="1">
    <location>
        <begin position="57"/>
        <end position="71"/>
    </location>
</feature>
<name>A0A5N6ZEG1_9EURO</name>
<proteinExistence type="predicted"/>
<feature type="compositionally biased region" description="Polar residues" evidence="1">
    <location>
        <begin position="706"/>
        <end position="718"/>
    </location>
</feature>
<feature type="region of interest" description="Disordered" evidence="1">
    <location>
        <begin position="1"/>
        <end position="530"/>
    </location>
</feature>
<dbReference type="Proteomes" id="UP000327118">
    <property type="component" value="Unassembled WGS sequence"/>
</dbReference>